<dbReference type="InterPro" id="IPR000845">
    <property type="entry name" value="Nucleoside_phosphorylase_d"/>
</dbReference>
<feature type="domain" description="Nucleoside phosphorylase" evidence="2">
    <location>
        <begin position="18"/>
        <end position="296"/>
    </location>
</feature>
<dbReference type="PANTHER" id="PTHR46082:SF6">
    <property type="entry name" value="AAA+ ATPASE DOMAIN-CONTAINING PROTEIN-RELATED"/>
    <property type="match status" value="1"/>
</dbReference>
<dbReference type="EMBL" id="JAELUQ010000017">
    <property type="protein sequence ID" value="KAG7402720.1"/>
    <property type="molecule type" value="Genomic_DNA"/>
</dbReference>
<evidence type="ECO:0000313" key="3">
    <source>
        <dbReference type="EMBL" id="KAG7402720.1"/>
    </source>
</evidence>
<dbReference type="InterPro" id="IPR053137">
    <property type="entry name" value="NLR-like"/>
</dbReference>
<dbReference type="GO" id="GO:0003824">
    <property type="term" value="F:catalytic activity"/>
    <property type="evidence" value="ECO:0007669"/>
    <property type="project" value="InterPro"/>
</dbReference>
<dbReference type="SMART" id="SM00028">
    <property type="entry name" value="TPR"/>
    <property type="match status" value="10"/>
</dbReference>
<gene>
    <name evidence="3" type="primary">nphp3-0</name>
    <name evidence="3" type="ORF">Forpe1208_v017027</name>
</gene>
<protein>
    <submittedName>
        <fullName evidence="3">Nephrocystin-3</fullName>
    </submittedName>
</protein>
<reference evidence="3" key="1">
    <citation type="submission" date="2021-04" db="EMBL/GenBank/DDBJ databases">
        <title>First draft genome resource for Brassicaceae pathogens Fusarium oxysporum f. sp. raphani and Fusarium oxysporum f. sp. rapae.</title>
        <authorList>
            <person name="Asai S."/>
        </authorList>
    </citation>
    <scope>NUCLEOTIDE SEQUENCE</scope>
    <source>
        <strain evidence="3">Tf1208</strain>
    </source>
</reference>
<dbReference type="PANTHER" id="PTHR46082">
    <property type="entry name" value="ATP/GTP-BINDING PROTEIN-RELATED"/>
    <property type="match status" value="1"/>
</dbReference>
<dbReference type="GO" id="GO:0043531">
    <property type="term" value="F:ADP binding"/>
    <property type="evidence" value="ECO:0007669"/>
    <property type="project" value="InterPro"/>
</dbReference>
<dbReference type="Pfam" id="PF13424">
    <property type="entry name" value="TPR_12"/>
    <property type="match status" value="6"/>
</dbReference>
<proteinExistence type="predicted"/>
<accession>A0A8J5NLQ9</accession>
<dbReference type="Pfam" id="PF00931">
    <property type="entry name" value="NB-ARC"/>
    <property type="match status" value="1"/>
</dbReference>
<evidence type="ECO:0000259" key="1">
    <source>
        <dbReference type="Pfam" id="PF00931"/>
    </source>
</evidence>
<dbReference type="InterPro" id="IPR002182">
    <property type="entry name" value="NB-ARC"/>
</dbReference>
<organism evidence="3 4">
    <name type="scientific">Fusarium oxysporum f. sp. rapae</name>
    <dbReference type="NCBI Taxonomy" id="485398"/>
    <lineage>
        <taxon>Eukaryota</taxon>
        <taxon>Fungi</taxon>
        <taxon>Dikarya</taxon>
        <taxon>Ascomycota</taxon>
        <taxon>Pezizomycotina</taxon>
        <taxon>Sordariomycetes</taxon>
        <taxon>Hypocreomycetidae</taxon>
        <taxon>Hypocreales</taxon>
        <taxon>Nectriaceae</taxon>
        <taxon>Fusarium</taxon>
        <taxon>Fusarium oxysporum species complex</taxon>
    </lineage>
</organism>
<evidence type="ECO:0000259" key="2">
    <source>
        <dbReference type="Pfam" id="PF01048"/>
    </source>
</evidence>
<feature type="domain" description="NB-ARC" evidence="1">
    <location>
        <begin position="382"/>
        <end position="545"/>
    </location>
</feature>
<name>A0A8J5NLQ9_FUSOX</name>
<evidence type="ECO:0000313" key="4">
    <source>
        <dbReference type="Proteomes" id="UP000694050"/>
    </source>
</evidence>
<comment type="caution">
    <text evidence="3">The sequence shown here is derived from an EMBL/GenBank/DDBJ whole genome shotgun (WGS) entry which is preliminary data.</text>
</comment>
<sequence>MPTPSSRPPRPNDRRGFEIAIICALPLEADAIEALFDYYWDDDGPPFRKAARDPNSYSTGVIGCHNVVLVRMPGMGKVHAAAAASSCRASFPNVKIALVVGVCGVAPFKRSGEEIVLGDVVISEGIIQYDFGRRLPDQFIPKEGPLDSLGRPNQEIRGVLAQAKGIRGRQLLVSEMTRYLSILRQNPELHAEYPGVAYDRLFEASYRHSEDQKSCEQVGCDGKLVPRRRLQAAGPSPAPAIHFGLMASGDSVMKSGEDRDRNVEARDIVAFEMEGAGVWDILPCIVIKGACDYADSHKSKIWQRYAAATAAACMKAFLGFWVPSLGQDISRLAANFQNSLTLQSRDSSDQNHSTRAANERHIQTAFMVPLLKNNLFVGRHDVLAKLQGLLSQEGHRKAALVGLGGIGKTQIALQLAYQIKEKKKDYSVFWVPALSRASFELACMQIMDACSIPTTDDSNAVESVRQHLSSKSAGKWLLVIDNADDMQTVMGSKGADNGLYRSLPQSDQGRILFTTRYQKVAISVAGRNVLDVPAMSRDEAKSYLKEALIQEISSSDEQVIDHLLTLLTHLPLAITQAAAYVNENQIPLAEYLQLFENTDRDRVELLSAEFQDDTRYEQSQDPVATTWFISFDQIRKADELASRILMFLAYVEPKAVPQSMLPEGETQQQLTRAIGTLCGYRFLDRRGSSKVFDMHSLVHMATRSWVVENDLEKEQSQAAIARLRELFPTDDWENREVWRQYLPHAIKVLRCTEDDWSKELCKLGYWVGRCLHVDGRVTEAVELLEHVVSIQEKTLAESHPSRLASQYVLAGAYRANGQAKEAVKLLEHVVAIEAEIWAESHPDRLTSQHVLAIVYQANGQIKEAVELLEHVVAVREIMLAENHPDRLASQHALAGAYKANGQIKEAVKLLEHVVAIRRTTLVENHPSRLVSQHELAIVYQANGQMKEAVKLLEHVVAIHEKTLAESHPDRLASQHTLAIVYRANGQIKEAVKLLEHVVAIREKTLAESHPSRLASQHALAGAYQANGQIKEAVKLQEHVVAINDKTLAENHPSRLASRHALAGAYKANGQIKEAVKLLEHVVAIHEKTLAENHPDRLTSQHALAGAYKANGQIKEAVKLLEHVVAIRRTTLVENHPDRLTSQHALAGAYKANGQIKEAVKLLEHVVAIRRTTLVENHPSRLASQHALAGAYQANGQIKEAVKLQEHVVAINDKTLAESHPSRLASQHALAGAYQANGQVKEAVELLEHVVMVKGIILAEDNHSRQLSQDLLQCCYERLEEASSIVGSEALGLDEEM</sequence>
<dbReference type="GO" id="GO:0009116">
    <property type="term" value="P:nucleoside metabolic process"/>
    <property type="evidence" value="ECO:0007669"/>
    <property type="project" value="InterPro"/>
</dbReference>
<dbReference type="InterPro" id="IPR019734">
    <property type="entry name" value="TPR_rpt"/>
</dbReference>
<dbReference type="Pfam" id="PF01048">
    <property type="entry name" value="PNP_UDP_1"/>
    <property type="match status" value="1"/>
</dbReference>
<dbReference type="Proteomes" id="UP000694050">
    <property type="component" value="Unassembled WGS sequence"/>
</dbReference>